<feature type="region of interest" description="Disordered" evidence="1">
    <location>
        <begin position="72"/>
        <end position="133"/>
    </location>
</feature>
<reference evidence="2" key="1">
    <citation type="submission" date="2022-11" db="EMBL/GenBank/DDBJ databases">
        <title>Robbsia betulipollinis sp. nov., isolated from pollen of birch (Betula pendula).</title>
        <authorList>
            <person name="Shi H."/>
            <person name="Ambika Manirajan B."/>
            <person name="Ratering S."/>
            <person name="Geissler-Plaum R."/>
            <person name="Schnell S."/>
        </authorList>
    </citation>
    <scope>NUCLEOTIDE SEQUENCE</scope>
    <source>
        <strain evidence="2">Bb-Pol-6</strain>
    </source>
</reference>
<accession>A0ABT3ZTX3</accession>
<evidence type="ECO:0000256" key="1">
    <source>
        <dbReference type="SAM" id="MobiDB-lite"/>
    </source>
</evidence>
<sequence>MATRNALSAFGSVGFRLHLRLYMHDDAFVFVARQDIRAEGNSQNVTVFRLKSSILRDSARHCGNAKKMEKFDMQRISGSPGSGVSALSFDDGDTTRPQRVPGANRNVRDDRMPVSRGPQLAAGASSRPPRAPLPEGGYQVAMPIPESLPSKAKGVDERIAAVSRYVEQAASLMEQHAQQGSTKIFSAPEYFFDAHLTPRPGMLRHRGTDVRQLSEPEYHQIDVAMRELSNRFPDILIKIPIAWKKPMDRPETQDAYLKSKAAQDPASLLHAHYQKRWTNKEVSSALEPRAQKAQRAHDDGLAKLGPRFSHDFPKIAEDTTHLARNTVLTYWGGKQVNKYHKVVGMQEVLGSGDGQKVQFVAGSDHGGAHVLPNGSNATQEICRDHAVNTANSAGAVHFVNSDGVAASNPAGKYDATSMVIHANAALPRAGTFGTPGPDNQKVELVRTEGDRNVLDSVEPMVKEGDVAMYNVGSAI</sequence>
<evidence type="ECO:0000313" key="2">
    <source>
        <dbReference type="EMBL" id="MCY0389313.1"/>
    </source>
</evidence>
<name>A0ABT3ZTX3_9BURK</name>
<keyword evidence="3" id="KW-1185">Reference proteome</keyword>
<organism evidence="2 3">
    <name type="scientific">Robbsia betulipollinis</name>
    <dbReference type="NCBI Taxonomy" id="2981849"/>
    <lineage>
        <taxon>Bacteria</taxon>
        <taxon>Pseudomonadati</taxon>
        <taxon>Pseudomonadota</taxon>
        <taxon>Betaproteobacteria</taxon>
        <taxon>Burkholderiales</taxon>
        <taxon>Burkholderiaceae</taxon>
        <taxon>Robbsia</taxon>
    </lineage>
</organism>
<gene>
    <name evidence="2" type="ORF">OVY01_19395</name>
</gene>
<proteinExistence type="predicted"/>
<dbReference type="Proteomes" id="UP001082899">
    <property type="component" value="Unassembled WGS sequence"/>
</dbReference>
<dbReference type="EMBL" id="JAPMXC010000010">
    <property type="protein sequence ID" value="MCY0389313.1"/>
    <property type="molecule type" value="Genomic_DNA"/>
</dbReference>
<dbReference type="RefSeq" id="WP_267849217.1">
    <property type="nucleotide sequence ID" value="NZ_JAPMXC010000010.1"/>
</dbReference>
<evidence type="ECO:0000313" key="3">
    <source>
        <dbReference type="Proteomes" id="UP001082899"/>
    </source>
</evidence>
<comment type="caution">
    <text evidence="2">The sequence shown here is derived from an EMBL/GenBank/DDBJ whole genome shotgun (WGS) entry which is preliminary data.</text>
</comment>
<protein>
    <submittedName>
        <fullName evidence="2">Uncharacterized protein</fullName>
    </submittedName>
</protein>